<dbReference type="STRING" id="574566.I0YJ33"/>
<accession>I0YJ33</accession>
<evidence type="ECO:0000256" key="8">
    <source>
        <dbReference type="ARBA" id="ARBA00023163"/>
    </source>
</evidence>
<comment type="caution">
    <text evidence="13">The sequence shown here is derived from an EMBL/GenBank/DDBJ whole genome shotgun (WGS) entry which is preliminary data.</text>
</comment>
<keyword evidence="8" id="KW-0804">Transcription</keyword>
<evidence type="ECO:0000256" key="6">
    <source>
        <dbReference type="ARBA" id="ARBA00022679"/>
    </source>
</evidence>
<dbReference type="GO" id="GO:0006351">
    <property type="term" value="P:DNA-templated transcription"/>
    <property type="evidence" value="ECO:0007669"/>
    <property type="project" value="InterPro"/>
</dbReference>
<evidence type="ECO:0000313" key="14">
    <source>
        <dbReference type="Proteomes" id="UP000007264"/>
    </source>
</evidence>
<dbReference type="GeneID" id="17036313"/>
<comment type="similarity">
    <text evidence="3">Belongs to the RNA polymerase beta chain family.</text>
</comment>
<evidence type="ECO:0000256" key="5">
    <source>
        <dbReference type="ARBA" id="ARBA00022478"/>
    </source>
</evidence>
<keyword evidence="6" id="KW-0808">Transferase</keyword>
<name>I0YJ33_COCSC</name>
<proteinExistence type="inferred from homology"/>
<evidence type="ECO:0000256" key="9">
    <source>
        <dbReference type="ARBA" id="ARBA00026088"/>
    </source>
</evidence>
<dbReference type="GO" id="GO:0009536">
    <property type="term" value="C:plastid"/>
    <property type="evidence" value="ECO:0007669"/>
    <property type="project" value="UniProtKB-SubCell"/>
</dbReference>
<evidence type="ECO:0000313" key="13">
    <source>
        <dbReference type="EMBL" id="EIE18402.1"/>
    </source>
</evidence>
<keyword evidence="5" id="KW-0240">DNA-directed RNA polymerase</keyword>
<sequence>VGGYFICNGLERIIRMLIQQRRHYVMGLRRSAYQKRGPTFTDVATLLRCVRRDETSATVRCHYLKDGSASFAFTIGRAEYFVPVGVLLKCFLEASDRELFSRLIALIPQDPGGNGDSAVSDCVERLLRAPSQLGLHTRAQCLEYLGSLFRGAIEATAHLTDMQAGEMLLREHVLIHLSAPADKLGALLAMTAKLFSLAAGLCAEDNADALSSHEALLPGALLSKFM</sequence>
<feature type="non-terminal residue" evidence="13">
    <location>
        <position position="226"/>
    </location>
</feature>
<dbReference type="OrthoDB" id="10248617at2759"/>
<dbReference type="Proteomes" id="UP000007264">
    <property type="component" value="Unassembled WGS sequence"/>
</dbReference>
<dbReference type="PANTHER" id="PTHR20856">
    <property type="entry name" value="DNA-DIRECTED RNA POLYMERASE I SUBUNIT 2"/>
    <property type="match status" value="1"/>
</dbReference>
<dbReference type="KEGG" id="csl:COCSUDRAFT_6632"/>
<organism evidence="13 14">
    <name type="scientific">Coccomyxa subellipsoidea (strain C-169)</name>
    <name type="common">Green microalga</name>
    <dbReference type="NCBI Taxonomy" id="574566"/>
    <lineage>
        <taxon>Eukaryota</taxon>
        <taxon>Viridiplantae</taxon>
        <taxon>Chlorophyta</taxon>
        <taxon>core chlorophytes</taxon>
        <taxon>Trebouxiophyceae</taxon>
        <taxon>Trebouxiophyceae incertae sedis</taxon>
        <taxon>Coccomyxaceae</taxon>
        <taxon>Coccomyxa</taxon>
        <taxon>Coccomyxa subellipsoidea</taxon>
    </lineage>
</organism>
<dbReference type="EMBL" id="AGSI01000024">
    <property type="protein sequence ID" value="EIE18402.1"/>
    <property type="molecule type" value="Genomic_DNA"/>
</dbReference>
<dbReference type="GO" id="GO:0003899">
    <property type="term" value="F:DNA-directed RNA polymerase activity"/>
    <property type="evidence" value="ECO:0007669"/>
    <property type="project" value="UniProtKB-EC"/>
</dbReference>
<evidence type="ECO:0000256" key="7">
    <source>
        <dbReference type="ARBA" id="ARBA00022695"/>
    </source>
</evidence>
<keyword evidence="7" id="KW-0548">Nucleotidyltransferase</keyword>
<dbReference type="Pfam" id="PF04561">
    <property type="entry name" value="RNA_pol_Rpb2_2"/>
    <property type="match status" value="1"/>
</dbReference>
<comment type="function">
    <text evidence="1">DNA-dependent RNA polymerase catalyzes the transcription of DNA into RNA using the four ribonucleoside triphosphates as substrates.</text>
</comment>
<dbReference type="Gene3D" id="3.90.1110.10">
    <property type="entry name" value="RNA polymerase Rpb2, domain 2"/>
    <property type="match status" value="1"/>
</dbReference>
<dbReference type="eggNOG" id="KOG0216">
    <property type="taxonomic scope" value="Eukaryota"/>
</dbReference>
<dbReference type="SUPFAM" id="SSF64484">
    <property type="entry name" value="beta and beta-prime subunits of DNA dependent RNA-polymerase"/>
    <property type="match status" value="1"/>
</dbReference>
<reference evidence="13 14" key="1">
    <citation type="journal article" date="2012" name="Genome Biol.">
        <title>The genome of the polar eukaryotic microalga coccomyxa subellipsoidea reveals traits of cold adaptation.</title>
        <authorList>
            <person name="Blanc G."/>
            <person name="Agarkova I."/>
            <person name="Grimwood J."/>
            <person name="Kuo A."/>
            <person name="Brueggeman A."/>
            <person name="Dunigan D."/>
            <person name="Gurnon J."/>
            <person name="Ladunga I."/>
            <person name="Lindquist E."/>
            <person name="Lucas S."/>
            <person name="Pangilinan J."/>
            <person name="Proschold T."/>
            <person name="Salamov A."/>
            <person name="Schmutz J."/>
            <person name="Weeks D."/>
            <person name="Yamada T."/>
            <person name="Claverie J.M."/>
            <person name="Grigoriev I."/>
            <person name="Van Etten J."/>
            <person name="Lomsadze A."/>
            <person name="Borodovsky M."/>
        </authorList>
    </citation>
    <scope>NUCLEOTIDE SEQUENCE [LARGE SCALE GENOMIC DNA]</scope>
    <source>
        <strain evidence="13 14">C-169</strain>
    </source>
</reference>
<dbReference type="InterPro" id="IPR015712">
    <property type="entry name" value="DNA-dir_RNA_pol_su2"/>
</dbReference>
<dbReference type="GO" id="GO:0000428">
    <property type="term" value="C:DNA-directed RNA polymerase complex"/>
    <property type="evidence" value="ECO:0007669"/>
    <property type="project" value="UniProtKB-KW"/>
</dbReference>
<dbReference type="EC" id="2.7.7.6" evidence="4"/>
<feature type="non-terminal residue" evidence="13">
    <location>
        <position position="1"/>
    </location>
</feature>
<evidence type="ECO:0000256" key="2">
    <source>
        <dbReference type="ARBA" id="ARBA00004474"/>
    </source>
</evidence>
<evidence type="ECO:0000256" key="11">
    <source>
        <dbReference type="ARBA" id="ARBA00048552"/>
    </source>
</evidence>
<comment type="subcellular location">
    <subcellularLocation>
        <location evidence="2">Plastid</location>
    </subcellularLocation>
</comment>
<dbReference type="InterPro" id="IPR007642">
    <property type="entry name" value="RNA_pol_Rpb2_2"/>
</dbReference>
<dbReference type="GO" id="GO:0032549">
    <property type="term" value="F:ribonucleoside binding"/>
    <property type="evidence" value="ECO:0007669"/>
    <property type="project" value="InterPro"/>
</dbReference>
<evidence type="ECO:0000256" key="1">
    <source>
        <dbReference type="ARBA" id="ARBA00004026"/>
    </source>
</evidence>
<keyword evidence="14" id="KW-1185">Reference proteome</keyword>
<dbReference type="AlphaFoldDB" id="I0YJ33"/>
<comment type="catalytic activity">
    <reaction evidence="11">
        <text>RNA(n) + a ribonucleoside 5'-triphosphate = RNA(n+1) + diphosphate</text>
        <dbReference type="Rhea" id="RHEA:21248"/>
        <dbReference type="Rhea" id="RHEA-COMP:14527"/>
        <dbReference type="Rhea" id="RHEA-COMP:17342"/>
        <dbReference type="ChEBI" id="CHEBI:33019"/>
        <dbReference type="ChEBI" id="CHEBI:61557"/>
        <dbReference type="ChEBI" id="CHEBI:140395"/>
        <dbReference type="EC" id="2.7.7.6"/>
    </reaction>
</comment>
<dbReference type="GO" id="GO:0003677">
    <property type="term" value="F:DNA binding"/>
    <property type="evidence" value="ECO:0007669"/>
    <property type="project" value="InterPro"/>
</dbReference>
<comment type="subunit">
    <text evidence="9">In plastids the minimal PEP RNA polymerase catalytic core is composed of four subunits: alpha, beta, beta', and beta''. When a (nuclear-encoded) sigma factor is associated with the core the holoenzyme is formed, which can initiate transcription.</text>
</comment>
<evidence type="ECO:0000256" key="4">
    <source>
        <dbReference type="ARBA" id="ARBA00012418"/>
    </source>
</evidence>
<gene>
    <name evidence="13" type="ORF">COCSUDRAFT_6632</name>
</gene>
<protein>
    <recommendedName>
        <fullName evidence="4">DNA-directed RNA polymerase</fullName>
        <ecNumber evidence="4">2.7.7.6</ecNumber>
    </recommendedName>
    <alternativeName>
        <fullName evidence="10">PEP</fullName>
    </alternativeName>
</protein>
<dbReference type="RefSeq" id="XP_005642946.1">
    <property type="nucleotide sequence ID" value="XM_005642889.1"/>
</dbReference>
<feature type="domain" description="RNA polymerase Rpb2" evidence="12">
    <location>
        <begin position="48"/>
        <end position="211"/>
    </location>
</feature>
<dbReference type="InterPro" id="IPR037034">
    <property type="entry name" value="RNA_pol_Rpb2_2_sf"/>
</dbReference>
<evidence type="ECO:0000256" key="10">
    <source>
        <dbReference type="ARBA" id="ARBA00032782"/>
    </source>
</evidence>
<evidence type="ECO:0000259" key="12">
    <source>
        <dbReference type="Pfam" id="PF04561"/>
    </source>
</evidence>
<evidence type="ECO:0000256" key="3">
    <source>
        <dbReference type="ARBA" id="ARBA00006835"/>
    </source>
</evidence>